<evidence type="ECO:0000256" key="1">
    <source>
        <dbReference type="ARBA" id="ARBA00012513"/>
    </source>
</evidence>
<dbReference type="Gene3D" id="3.30.200.20">
    <property type="entry name" value="Phosphorylase Kinase, domain 1"/>
    <property type="match status" value="1"/>
</dbReference>
<dbReference type="PANTHER" id="PTHR43289">
    <property type="entry name" value="MITOGEN-ACTIVATED PROTEIN KINASE KINASE KINASE 20-RELATED"/>
    <property type="match status" value="1"/>
</dbReference>
<dbReference type="AlphaFoldDB" id="A0A4R4UTS7"/>
<evidence type="ECO:0000256" key="2">
    <source>
        <dbReference type="ARBA" id="ARBA00022527"/>
    </source>
</evidence>
<comment type="caution">
    <text evidence="11">The sequence shown here is derived from an EMBL/GenBank/DDBJ whole genome shotgun (WGS) entry which is preliminary data.</text>
</comment>
<dbReference type="PROSITE" id="PS00107">
    <property type="entry name" value="PROTEIN_KINASE_ATP"/>
    <property type="match status" value="1"/>
</dbReference>
<proteinExistence type="predicted"/>
<evidence type="ECO:0000313" key="11">
    <source>
        <dbReference type="EMBL" id="TDC92882.1"/>
    </source>
</evidence>
<keyword evidence="9" id="KW-0472">Membrane</keyword>
<keyword evidence="2 11" id="KW-0723">Serine/threonine-protein kinase</keyword>
<evidence type="ECO:0000256" key="3">
    <source>
        <dbReference type="ARBA" id="ARBA00022679"/>
    </source>
</evidence>
<feature type="binding site" evidence="7">
    <location>
        <position position="41"/>
    </location>
    <ligand>
        <name>ATP</name>
        <dbReference type="ChEBI" id="CHEBI:30616"/>
    </ligand>
</feature>
<feature type="compositionally biased region" description="Low complexity" evidence="8">
    <location>
        <begin position="409"/>
        <end position="466"/>
    </location>
</feature>
<feature type="transmembrane region" description="Helical" evidence="9">
    <location>
        <begin position="353"/>
        <end position="374"/>
    </location>
</feature>
<dbReference type="PROSITE" id="PS00108">
    <property type="entry name" value="PROTEIN_KINASE_ST"/>
    <property type="match status" value="1"/>
</dbReference>
<accession>A0A4R4UTS7</accession>
<organism evidence="11 12">
    <name type="scientific">Saccharopolyspora aridisoli</name>
    <dbReference type="NCBI Taxonomy" id="2530385"/>
    <lineage>
        <taxon>Bacteria</taxon>
        <taxon>Bacillati</taxon>
        <taxon>Actinomycetota</taxon>
        <taxon>Actinomycetes</taxon>
        <taxon>Pseudonocardiales</taxon>
        <taxon>Pseudonocardiaceae</taxon>
        <taxon>Saccharopolyspora</taxon>
    </lineage>
</organism>
<dbReference type="SUPFAM" id="SSF56112">
    <property type="entry name" value="Protein kinase-like (PK-like)"/>
    <property type="match status" value="1"/>
</dbReference>
<dbReference type="OrthoDB" id="9762169at2"/>
<dbReference type="EMBL" id="SMKV01000012">
    <property type="protein sequence ID" value="TDC92882.1"/>
    <property type="molecule type" value="Genomic_DNA"/>
</dbReference>
<dbReference type="GO" id="GO:0005524">
    <property type="term" value="F:ATP binding"/>
    <property type="evidence" value="ECO:0007669"/>
    <property type="project" value="UniProtKB-UniRule"/>
</dbReference>
<sequence length="466" mass="49092">MSDEGRLVAGRYRVQRRIGSGAMGVVWECVDERLHRTVAVKQLLLQPGLDPGEAEEARQRAMREGRIAARLQHSNAISVYDVAEDEGQPVLVMEYLPSTSLAAMMSDHGPLPPREVARIGAEVASALGAAHAAGVVHRDIKPGNILLGDNGQVKITDFGISRAQGDVQVTKTGMLAGTPAYLSPDVAMGQEPTPASDVFSLGATLYAAIEGHPPFGLNENTLALLHAVAAGKIEPPQQAGPMAQPLMAMMAARVQDRPDMAQSREMLQAVADGGSVNSIPTMAAPIPPALAPEAPDNATSVMGSGAAAGTTVAYYEDDPYSERPYEDATSYMGADTRADSAAYEEPRRSKRPVIISAIALVAVAVIAVLVTSALRGPEAPPQRPANQQTEAPQVPVPPPETTSEEETSTKQTRTSTRETQSSSQETPTSVEEPTSTRSEPTSSDDATTSQRPTRTSTTQSGSVTTQ</sequence>
<keyword evidence="5 11" id="KW-0418">Kinase</keyword>
<keyword evidence="4 7" id="KW-0547">Nucleotide-binding</keyword>
<feature type="domain" description="Protein kinase" evidence="10">
    <location>
        <begin position="12"/>
        <end position="270"/>
    </location>
</feature>
<dbReference type="EC" id="2.7.11.1" evidence="1"/>
<dbReference type="PANTHER" id="PTHR43289:SF6">
    <property type="entry name" value="SERINE_THREONINE-PROTEIN KINASE NEKL-3"/>
    <property type="match status" value="1"/>
</dbReference>
<evidence type="ECO:0000256" key="6">
    <source>
        <dbReference type="ARBA" id="ARBA00022840"/>
    </source>
</evidence>
<evidence type="ECO:0000256" key="4">
    <source>
        <dbReference type="ARBA" id="ARBA00022741"/>
    </source>
</evidence>
<dbReference type="InterPro" id="IPR017441">
    <property type="entry name" value="Protein_kinase_ATP_BS"/>
</dbReference>
<feature type="region of interest" description="Disordered" evidence="8">
    <location>
        <begin position="377"/>
        <end position="466"/>
    </location>
</feature>
<dbReference type="RefSeq" id="WP_132622802.1">
    <property type="nucleotide sequence ID" value="NZ_SMKV01000012.1"/>
</dbReference>
<keyword evidence="12" id="KW-1185">Reference proteome</keyword>
<gene>
    <name evidence="11" type="ORF">E1161_12405</name>
</gene>
<keyword evidence="9" id="KW-0812">Transmembrane</keyword>
<dbReference type="InterPro" id="IPR008271">
    <property type="entry name" value="Ser/Thr_kinase_AS"/>
</dbReference>
<evidence type="ECO:0000256" key="8">
    <source>
        <dbReference type="SAM" id="MobiDB-lite"/>
    </source>
</evidence>
<evidence type="ECO:0000256" key="7">
    <source>
        <dbReference type="PROSITE-ProRule" id="PRU10141"/>
    </source>
</evidence>
<reference evidence="11 12" key="1">
    <citation type="submission" date="2019-03" db="EMBL/GenBank/DDBJ databases">
        <title>Draft genome sequences of novel Actinobacteria.</title>
        <authorList>
            <person name="Sahin N."/>
            <person name="Ay H."/>
            <person name="Saygin H."/>
        </authorList>
    </citation>
    <scope>NUCLEOTIDE SEQUENCE [LARGE SCALE GENOMIC DNA]</scope>
    <source>
        <strain evidence="11 12">16K404</strain>
    </source>
</reference>
<dbReference type="InterPro" id="IPR011009">
    <property type="entry name" value="Kinase-like_dom_sf"/>
</dbReference>
<dbReference type="Gene3D" id="1.10.510.10">
    <property type="entry name" value="Transferase(Phosphotransferase) domain 1"/>
    <property type="match status" value="1"/>
</dbReference>
<dbReference type="Proteomes" id="UP000294744">
    <property type="component" value="Unassembled WGS sequence"/>
</dbReference>
<keyword evidence="9" id="KW-1133">Transmembrane helix</keyword>
<evidence type="ECO:0000256" key="9">
    <source>
        <dbReference type="SAM" id="Phobius"/>
    </source>
</evidence>
<dbReference type="SMART" id="SM00220">
    <property type="entry name" value="S_TKc"/>
    <property type="match status" value="1"/>
</dbReference>
<evidence type="ECO:0000259" key="10">
    <source>
        <dbReference type="PROSITE" id="PS50011"/>
    </source>
</evidence>
<keyword evidence="6 7" id="KW-0067">ATP-binding</keyword>
<dbReference type="Pfam" id="PF00069">
    <property type="entry name" value="Pkinase"/>
    <property type="match status" value="1"/>
</dbReference>
<evidence type="ECO:0000256" key="5">
    <source>
        <dbReference type="ARBA" id="ARBA00022777"/>
    </source>
</evidence>
<evidence type="ECO:0000313" key="12">
    <source>
        <dbReference type="Proteomes" id="UP000294744"/>
    </source>
</evidence>
<dbReference type="CDD" id="cd14014">
    <property type="entry name" value="STKc_PknB_like"/>
    <property type="match status" value="1"/>
</dbReference>
<name>A0A4R4UTS7_9PSEU</name>
<dbReference type="InterPro" id="IPR000719">
    <property type="entry name" value="Prot_kinase_dom"/>
</dbReference>
<protein>
    <recommendedName>
        <fullName evidence="1">non-specific serine/threonine protein kinase</fullName>
        <ecNumber evidence="1">2.7.11.1</ecNumber>
    </recommendedName>
</protein>
<keyword evidence="3" id="KW-0808">Transferase</keyword>
<dbReference type="GO" id="GO:0004674">
    <property type="term" value="F:protein serine/threonine kinase activity"/>
    <property type="evidence" value="ECO:0007669"/>
    <property type="project" value="UniProtKB-KW"/>
</dbReference>
<dbReference type="PROSITE" id="PS50011">
    <property type="entry name" value="PROTEIN_KINASE_DOM"/>
    <property type="match status" value="1"/>
</dbReference>